<dbReference type="InterPro" id="IPR024607">
    <property type="entry name" value="Sulfatase_CS"/>
</dbReference>
<dbReference type="SUPFAM" id="SSF49785">
    <property type="entry name" value="Galactose-binding domain-like"/>
    <property type="match status" value="1"/>
</dbReference>
<comment type="caution">
    <text evidence="6">The sequence shown here is derived from an EMBL/GenBank/DDBJ whole genome shotgun (WGS) entry which is preliminary data.</text>
</comment>
<name>A0A926Q444_9FLAO</name>
<dbReference type="Gene3D" id="3.40.720.10">
    <property type="entry name" value="Alkaline Phosphatase, subunit A"/>
    <property type="match status" value="1"/>
</dbReference>
<proteinExistence type="inferred from homology"/>
<organism evidence="6 7">
    <name type="scientific">Sinomicrobium weinanense</name>
    <dbReference type="NCBI Taxonomy" id="2842200"/>
    <lineage>
        <taxon>Bacteria</taxon>
        <taxon>Pseudomonadati</taxon>
        <taxon>Bacteroidota</taxon>
        <taxon>Flavobacteriia</taxon>
        <taxon>Flavobacteriales</taxon>
        <taxon>Flavobacteriaceae</taxon>
        <taxon>Sinomicrobium</taxon>
    </lineage>
</organism>
<protein>
    <submittedName>
        <fullName evidence="6">Arylsulfatase</fullName>
    </submittedName>
</protein>
<gene>
    <name evidence="6" type="ORF">IBL28_10820</name>
</gene>
<dbReference type="GO" id="GO:0046872">
    <property type="term" value="F:metal ion binding"/>
    <property type="evidence" value="ECO:0007669"/>
    <property type="project" value="UniProtKB-KW"/>
</dbReference>
<dbReference type="CDD" id="cd16025">
    <property type="entry name" value="PAS_like"/>
    <property type="match status" value="1"/>
</dbReference>
<dbReference type="Proteomes" id="UP000653730">
    <property type="component" value="Unassembled WGS sequence"/>
</dbReference>
<evidence type="ECO:0000256" key="1">
    <source>
        <dbReference type="ARBA" id="ARBA00008779"/>
    </source>
</evidence>
<dbReference type="Pfam" id="PF00884">
    <property type="entry name" value="Sulfatase"/>
    <property type="match status" value="1"/>
</dbReference>
<keyword evidence="3" id="KW-0378">Hydrolase</keyword>
<evidence type="ECO:0000259" key="5">
    <source>
        <dbReference type="Pfam" id="PF00884"/>
    </source>
</evidence>
<evidence type="ECO:0000256" key="2">
    <source>
        <dbReference type="ARBA" id="ARBA00022723"/>
    </source>
</evidence>
<evidence type="ECO:0000256" key="4">
    <source>
        <dbReference type="ARBA" id="ARBA00022837"/>
    </source>
</evidence>
<accession>A0A926Q444</accession>
<keyword evidence="7" id="KW-1185">Reference proteome</keyword>
<dbReference type="FunFam" id="3.40.720.10:FF:000047">
    <property type="entry name" value="Arylsulfatase"/>
    <property type="match status" value="1"/>
</dbReference>
<dbReference type="InterPro" id="IPR000917">
    <property type="entry name" value="Sulfatase_N"/>
</dbReference>
<reference evidence="6 7" key="1">
    <citation type="submission" date="2020-09" db="EMBL/GenBank/DDBJ databases">
        <title>Sinomicrobium weinanense sp. nov., a halophilic bacteria isolated from saline-alkali soil.</title>
        <authorList>
            <person name="Wu P."/>
            <person name="Ren H."/>
            <person name="Mei Y."/>
            <person name="Liang Y."/>
            <person name="Chen Z."/>
        </authorList>
    </citation>
    <scope>NUCLEOTIDE SEQUENCE [LARGE SCALE GENOMIC DNA]</scope>
    <source>
        <strain evidence="6 7">FJxs</strain>
    </source>
</reference>
<dbReference type="PROSITE" id="PS00149">
    <property type="entry name" value="SULFATASE_2"/>
    <property type="match status" value="1"/>
</dbReference>
<dbReference type="PANTHER" id="PTHR42693:SF53">
    <property type="entry name" value="ENDO-4-O-SULFATASE"/>
    <property type="match status" value="1"/>
</dbReference>
<dbReference type="InterPro" id="IPR017850">
    <property type="entry name" value="Alkaline_phosphatase_core_sf"/>
</dbReference>
<keyword evidence="2" id="KW-0479">Metal-binding</keyword>
<feature type="domain" description="Sulfatase N-terminal" evidence="5">
    <location>
        <begin position="21"/>
        <end position="413"/>
    </location>
</feature>
<dbReference type="InterPro" id="IPR008979">
    <property type="entry name" value="Galactose-bd-like_sf"/>
</dbReference>
<dbReference type="InterPro" id="IPR050738">
    <property type="entry name" value="Sulfatase"/>
</dbReference>
<dbReference type="AlphaFoldDB" id="A0A926Q444"/>
<comment type="similarity">
    <text evidence="1">Belongs to the sulfatase family.</text>
</comment>
<dbReference type="Gene3D" id="2.60.120.260">
    <property type="entry name" value="Galactose-binding domain-like"/>
    <property type="match status" value="1"/>
</dbReference>
<dbReference type="PANTHER" id="PTHR42693">
    <property type="entry name" value="ARYLSULFATASE FAMILY MEMBER"/>
    <property type="match status" value="1"/>
</dbReference>
<keyword evidence="4" id="KW-0106">Calcium</keyword>
<evidence type="ECO:0000313" key="7">
    <source>
        <dbReference type="Proteomes" id="UP000653730"/>
    </source>
</evidence>
<evidence type="ECO:0000313" key="6">
    <source>
        <dbReference type="EMBL" id="MBC9796465.1"/>
    </source>
</evidence>
<dbReference type="SUPFAM" id="SSF53649">
    <property type="entry name" value="Alkaline phosphatase-like"/>
    <property type="match status" value="1"/>
</dbReference>
<dbReference type="GO" id="GO:0004065">
    <property type="term" value="F:arylsulfatase activity"/>
    <property type="evidence" value="ECO:0007669"/>
    <property type="project" value="TreeGrafter"/>
</dbReference>
<dbReference type="Gene3D" id="3.30.1120.10">
    <property type="match status" value="1"/>
</dbReference>
<dbReference type="EMBL" id="JACVDC010000028">
    <property type="protein sequence ID" value="MBC9796465.1"/>
    <property type="molecule type" value="Genomic_DNA"/>
</dbReference>
<evidence type="ECO:0000256" key="3">
    <source>
        <dbReference type="ARBA" id="ARBA00022801"/>
    </source>
</evidence>
<sequence length="670" mass="76274">MAFLSCKSEREGETKAPAKKPNIVLIMADDMGFSDIASYGGEVETPNLDALAKGGVRYTQFYNNARCCPTRASLMTGLYPHQAGMGWMTTADMGTPEYQGELNSKSVTIAEVLQTEGYHTYMSGKWHLSRVRNIKAGIKDNWPSQRGFDRFFGIVDGASNYFTPNVFSDNKKYKAPGAGEDFYFTHAVSDSTVMFMDKHFSSENENPVFMYVAYTAPHWPLHALEKDIEKYEEMYNMGWDRLREQRLEKQKELGIFDASVELSGRDPKIPAWEELSKEKQEEFAKRMAIYAAQIDAMDQGIGRIVDKLEELGELDNTLLMFLSDNGACAEYISGEPGKEVTGKADTWESYRIHWANGGSTPYKEYKHWTHEGGIATPFIVHWPGGIDKKLNGKYIREPGHIMDIMATAIAVSGAKYPEKYKGNDIVPLEGKSLVPHFSGCKTNRGPIFWEHESNIGMRDGHWKLVAKTEENTEFDPDNLELYNMEDDPVELHNLAEKEPGRLKEMFKKWQAWADKVNVVYDTRDYGQRTRAYSKVINGEFENEFAGWQFEGHPNDDVFQIDSSGVISGKNSAQIKGKGTMFWPFFAKEGEKFNISCKAKADTKTTIKIRFESVSGKTGYYSELITLNKDIKIFNFNTPNMPVPGRYRLIFEFQDTQNKIWIDDVQLELEE</sequence>